<feature type="region of interest" description="Disordered" evidence="4">
    <location>
        <begin position="314"/>
        <end position="374"/>
    </location>
</feature>
<dbReference type="GO" id="GO:0000976">
    <property type="term" value="F:transcription cis-regulatory region binding"/>
    <property type="evidence" value="ECO:0007669"/>
    <property type="project" value="TreeGrafter"/>
</dbReference>
<keyword evidence="2" id="KW-0238">DNA-binding</keyword>
<dbReference type="GO" id="GO:0003700">
    <property type="term" value="F:DNA-binding transcription factor activity"/>
    <property type="evidence" value="ECO:0007669"/>
    <property type="project" value="TreeGrafter"/>
</dbReference>
<evidence type="ECO:0000256" key="3">
    <source>
        <dbReference type="ARBA" id="ARBA00023163"/>
    </source>
</evidence>
<dbReference type="InterPro" id="IPR029475">
    <property type="entry name" value="DUF6807"/>
</dbReference>
<dbReference type="PROSITE" id="PS50932">
    <property type="entry name" value="HTH_LACI_2"/>
    <property type="match status" value="1"/>
</dbReference>
<evidence type="ECO:0000259" key="5">
    <source>
        <dbReference type="PROSITE" id="PS50932"/>
    </source>
</evidence>
<dbReference type="InterPro" id="IPR000843">
    <property type="entry name" value="HTH_LacI"/>
</dbReference>
<name>A0A7Z0K8R0_9MICC</name>
<keyword evidence="7" id="KW-1185">Reference proteome</keyword>
<feature type="domain" description="HTH lacI-type" evidence="5">
    <location>
        <begin position="9"/>
        <end position="63"/>
    </location>
</feature>
<dbReference type="EMBL" id="JACCFY010000001">
    <property type="protein sequence ID" value="NYJ77871.1"/>
    <property type="molecule type" value="Genomic_DNA"/>
</dbReference>
<dbReference type="SUPFAM" id="SSF53822">
    <property type="entry name" value="Periplasmic binding protein-like I"/>
    <property type="match status" value="1"/>
</dbReference>
<keyword evidence="1" id="KW-0805">Transcription regulation</keyword>
<dbReference type="CDD" id="cd06267">
    <property type="entry name" value="PBP1_LacI_sugar_binding-like"/>
    <property type="match status" value="1"/>
</dbReference>
<dbReference type="Pfam" id="PF00356">
    <property type="entry name" value="LacI"/>
    <property type="match status" value="1"/>
</dbReference>
<evidence type="ECO:0000313" key="7">
    <source>
        <dbReference type="Proteomes" id="UP000535437"/>
    </source>
</evidence>
<dbReference type="Proteomes" id="UP000535437">
    <property type="component" value="Unassembled WGS sequence"/>
</dbReference>
<evidence type="ECO:0000313" key="6">
    <source>
        <dbReference type="EMBL" id="NYJ77871.1"/>
    </source>
</evidence>
<dbReference type="SMART" id="SM00354">
    <property type="entry name" value="HTH_LACI"/>
    <property type="match status" value="1"/>
</dbReference>
<dbReference type="Pfam" id="PF14100">
    <property type="entry name" value="DUF6807"/>
    <property type="match status" value="1"/>
</dbReference>
<reference evidence="6 7" key="1">
    <citation type="submission" date="2020-07" db="EMBL/GenBank/DDBJ databases">
        <title>Sequencing the genomes of 1000 actinobacteria strains.</title>
        <authorList>
            <person name="Klenk H.-P."/>
        </authorList>
    </citation>
    <scope>NUCLEOTIDE SEQUENCE [LARGE SCALE GENOMIC DNA]</scope>
    <source>
        <strain evidence="6 7">DSM 15475</strain>
    </source>
</reference>
<dbReference type="PANTHER" id="PTHR30146">
    <property type="entry name" value="LACI-RELATED TRANSCRIPTIONAL REPRESSOR"/>
    <property type="match status" value="1"/>
</dbReference>
<protein>
    <submittedName>
        <fullName evidence="6">LacI family transcriptional regulator</fullName>
    </submittedName>
</protein>
<evidence type="ECO:0000256" key="2">
    <source>
        <dbReference type="ARBA" id="ARBA00023125"/>
    </source>
</evidence>
<dbReference type="InterPro" id="IPR028082">
    <property type="entry name" value="Peripla_BP_I"/>
</dbReference>
<sequence>MGRVLKDGPKIGEVAVAAGVSRATVSRVMNGQDTVAPDIADRVREAAAQLNYRPSTLARSLSLGRSSTVAVVVPDLRNPMFHQVLRGVMDASEAQGYRTLVAETADRTADEATLAQEARTRCDALILVNPRMPQQTLDELLPQLRPVVLVNRTSSHADIPSLVIDHAQGIHRLVEHLTSLGHRHLAYLGGPDGSLSDIPRREALETSLTRHPDLRIDQLPGGATIDAGFEAAEQVLASEATAVVAFNDLTAFGLLARLNESGVRVPDGLSVTGFDDIELARYANPALTTVNVPHAELGRRAWQLLAEAIAAASGSTAPGTGRGTAPETFTPELTVRTSTGPVPPARELTAPSTDLSGTAHRPARGSAGDDDGARWSRRGAGWQLRLGELVLAHSMGGERMPTVHSPRPHLHPVRSLRGRLLTDRSPDDHRHHYGVSMTIPDVDGTTYWGGRTFDADHGPMLLPNHGHQHVEHMETLHGGATLHQQIRWIDQDQRLQLQESREITGTGMAETEAWAMRWSSLLRAERPLTIASPAVRGRPGAGYGGFFWRLASGAEVEVMNSEGVQDVHGTPARWVSVAVRHDERWASLVLAQQSEDPSPWFVRASDYIGLGPALAWDVPLTLAAGQVHPVELLAVVVDRRVGAGEVDRLLELGEGRVRAARSA</sequence>
<evidence type="ECO:0000256" key="1">
    <source>
        <dbReference type="ARBA" id="ARBA00023015"/>
    </source>
</evidence>
<gene>
    <name evidence="6" type="ORF">HNR09_001282</name>
</gene>
<proteinExistence type="predicted"/>
<dbReference type="PANTHER" id="PTHR30146:SF109">
    <property type="entry name" value="HTH-TYPE TRANSCRIPTIONAL REGULATOR GALS"/>
    <property type="match status" value="1"/>
</dbReference>
<dbReference type="PROSITE" id="PS00356">
    <property type="entry name" value="HTH_LACI_1"/>
    <property type="match status" value="1"/>
</dbReference>
<dbReference type="InterPro" id="IPR010982">
    <property type="entry name" value="Lambda_DNA-bd_dom_sf"/>
</dbReference>
<dbReference type="AlphaFoldDB" id="A0A7Z0K8R0"/>
<dbReference type="Pfam" id="PF13377">
    <property type="entry name" value="Peripla_BP_3"/>
    <property type="match status" value="1"/>
</dbReference>
<comment type="caution">
    <text evidence="6">The sequence shown here is derived from an EMBL/GenBank/DDBJ whole genome shotgun (WGS) entry which is preliminary data.</text>
</comment>
<dbReference type="InterPro" id="IPR046335">
    <property type="entry name" value="LacI/GalR-like_sensor"/>
</dbReference>
<dbReference type="CDD" id="cd01392">
    <property type="entry name" value="HTH_LacI"/>
    <property type="match status" value="1"/>
</dbReference>
<accession>A0A7Z0K8R0</accession>
<keyword evidence="3" id="KW-0804">Transcription</keyword>
<dbReference type="RefSeq" id="WP_179541294.1">
    <property type="nucleotide sequence ID" value="NZ_BAAALL010000002.1"/>
</dbReference>
<evidence type="ECO:0000256" key="4">
    <source>
        <dbReference type="SAM" id="MobiDB-lite"/>
    </source>
</evidence>
<dbReference type="SUPFAM" id="SSF47413">
    <property type="entry name" value="lambda repressor-like DNA-binding domains"/>
    <property type="match status" value="1"/>
</dbReference>
<dbReference type="Gene3D" id="3.40.50.2300">
    <property type="match status" value="2"/>
</dbReference>
<feature type="compositionally biased region" description="Low complexity" evidence="4">
    <location>
        <begin position="314"/>
        <end position="328"/>
    </location>
</feature>
<dbReference type="Gene3D" id="1.10.260.40">
    <property type="entry name" value="lambda repressor-like DNA-binding domains"/>
    <property type="match status" value="1"/>
</dbReference>
<organism evidence="6 7">
    <name type="scientific">Nesterenkonia xinjiangensis</name>
    <dbReference type="NCBI Taxonomy" id="225327"/>
    <lineage>
        <taxon>Bacteria</taxon>
        <taxon>Bacillati</taxon>
        <taxon>Actinomycetota</taxon>
        <taxon>Actinomycetes</taxon>
        <taxon>Micrococcales</taxon>
        <taxon>Micrococcaceae</taxon>
        <taxon>Nesterenkonia</taxon>
    </lineage>
</organism>